<dbReference type="InterPro" id="IPR012340">
    <property type="entry name" value="NA-bd_OB-fold"/>
</dbReference>
<keyword evidence="6 7" id="KW-0804">Transcription</keyword>
<organism evidence="10">
    <name type="scientific">Mycoplasma feriruminatoris</name>
    <dbReference type="NCBI Taxonomy" id="1179777"/>
    <lineage>
        <taxon>Bacteria</taxon>
        <taxon>Bacillati</taxon>
        <taxon>Mycoplasmatota</taxon>
        <taxon>Mollicutes</taxon>
        <taxon>Mycoplasmataceae</taxon>
        <taxon>Mycoplasma</taxon>
    </lineage>
</organism>
<keyword evidence="4 7" id="KW-0694">RNA-binding</keyword>
<dbReference type="Gene3D" id="3.30.300.20">
    <property type="match status" value="2"/>
</dbReference>
<dbReference type="SMART" id="SM00316">
    <property type="entry name" value="S1"/>
    <property type="match status" value="1"/>
</dbReference>
<dbReference type="InterPro" id="IPR009019">
    <property type="entry name" value="KH_sf_prok-type"/>
</dbReference>
<dbReference type="Pfam" id="PF26594">
    <property type="entry name" value="KH_NusA_2nd"/>
    <property type="match status" value="1"/>
</dbReference>
<name>A0A654IKK0_9MOLU</name>
<dbReference type="InterPro" id="IPR058582">
    <property type="entry name" value="KH_NusA_2nd"/>
</dbReference>
<reference evidence="10" key="1">
    <citation type="submission" date="2019-11" db="EMBL/GenBank/DDBJ databases">
        <authorList>
            <person name="Falquet L."/>
            <person name="Falquet L."/>
        </authorList>
    </citation>
    <scope>NUCLEOTIDE SEQUENCE</scope>
    <source>
        <strain evidence="10">8756-13</strain>
    </source>
</reference>
<dbReference type="GO" id="GO:0006353">
    <property type="term" value="P:DNA-templated transcription termination"/>
    <property type="evidence" value="ECO:0007669"/>
    <property type="project" value="UniProtKB-UniRule"/>
</dbReference>
<dbReference type="SUPFAM" id="SSF69705">
    <property type="entry name" value="Transcription factor NusA, N-terminal domain"/>
    <property type="match status" value="1"/>
</dbReference>
<comment type="function">
    <text evidence="7">Participates in both transcription termination and antitermination.</text>
</comment>
<dbReference type="InterPro" id="IPR030842">
    <property type="entry name" value="TF_NusA_bacterial"/>
</dbReference>
<protein>
    <recommendedName>
        <fullName evidence="7">Transcription termination/antitermination protein NusA</fullName>
    </recommendedName>
</protein>
<sequence length="591" mass="67899">MLNGVELLESIKLIEKEKGISKESIINGLKEGLQKAYERFYDTDAIIKIDIDEKTGQITMHQELKVVEELDDDWLEITLQKARLQNPEAQIGDIIYKPIEFSEEFSRMVVNQVRQIFQQKIREAERARIYEQFVSLEGEVVQAKVVGMNRENNYVLDINGTTAYLWKSKTINNEVFQINEIIDVYIEVVDKESKLSQISISRTAPMFLTKLIEREVPEVRMGIVEVKAVSREPGKRSKVAVITHNENIEPIGAIIGVGGNRINRISDILKGEKIDIIKWDEDQNTYLINAMTPVKVISINKIGDEYDIVVPDTQLSLAIGKQGIAAKLIAGLLKTKINIFSYSTALKENMDILWNGDTTKQEVETNTYTPKTKVTKKEVKVEPVVKNVKKVAKNTTKKEENQIDVDALIAFQAEVEQEQELKMQEELLKQEQAYKDYEQSFDQTVVRDDFDLNDQKLETIKPVEIQSIKPVEVVEIKEEQPKKVVEVVKEEIKETNIEPVVKVEKEIKTEPVQQVVKTNTNKSNAKFEQSRSSYKKQKQKEEEIDFGFDLANEPDIDEIDANLKAFNDAILKQEDDEDLDIDLDDYDKYYD</sequence>
<dbReference type="PANTHER" id="PTHR22648">
    <property type="entry name" value="TRANSCRIPTION TERMINATION FACTOR NUSA"/>
    <property type="match status" value="1"/>
</dbReference>
<dbReference type="Pfam" id="PF08529">
    <property type="entry name" value="NusA_N"/>
    <property type="match status" value="1"/>
</dbReference>
<proteinExistence type="inferred from homology"/>
<keyword evidence="3 7" id="KW-0889">Transcription antitermination</keyword>
<dbReference type="RefSeq" id="WP_278288240.1">
    <property type="nucleotide sequence ID" value="NZ_CP113495.1"/>
</dbReference>
<dbReference type="GO" id="GO:0003700">
    <property type="term" value="F:DNA-binding transcription factor activity"/>
    <property type="evidence" value="ECO:0007669"/>
    <property type="project" value="InterPro"/>
</dbReference>
<comment type="subunit">
    <text evidence="7">Monomer. Binds directly to the core enzyme of the DNA-dependent RNA polymerase and to nascent RNA.</text>
</comment>
<dbReference type="InterPro" id="IPR013735">
    <property type="entry name" value="TF_NusA_N"/>
</dbReference>
<dbReference type="Gene3D" id="3.30.1480.10">
    <property type="entry name" value="NusA, N-terminal domain"/>
    <property type="match status" value="1"/>
</dbReference>
<feature type="region of interest" description="Disordered" evidence="8">
    <location>
        <begin position="519"/>
        <end position="539"/>
    </location>
</feature>
<dbReference type="PANTHER" id="PTHR22648:SF0">
    <property type="entry name" value="TRANSCRIPTION TERMINATION_ANTITERMINATION PROTEIN NUSA"/>
    <property type="match status" value="1"/>
</dbReference>
<dbReference type="GO" id="GO:0003723">
    <property type="term" value="F:RNA binding"/>
    <property type="evidence" value="ECO:0007669"/>
    <property type="project" value="UniProtKB-UniRule"/>
</dbReference>
<evidence type="ECO:0000256" key="2">
    <source>
        <dbReference type="ARBA" id="ARBA00022490"/>
    </source>
</evidence>
<comment type="subcellular location">
    <subcellularLocation>
        <location evidence="7">Cytoplasm</location>
    </subcellularLocation>
</comment>
<dbReference type="CDD" id="cd02134">
    <property type="entry name" value="KH-II_NusA_rpt1"/>
    <property type="match status" value="1"/>
</dbReference>
<evidence type="ECO:0000256" key="7">
    <source>
        <dbReference type="HAMAP-Rule" id="MF_00945"/>
    </source>
</evidence>
<keyword evidence="2 7" id="KW-0963">Cytoplasm</keyword>
<evidence type="ECO:0000256" key="1">
    <source>
        <dbReference type="ARBA" id="ARBA00022472"/>
    </source>
</evidence>
<dbReference type="GO" id="GO:0031564">
    <property type="term" value="P:transcription antitermination"/>
    <property type="evidence" value="ECO:0007669"/>
    <property type="project" value="UniProtKB-UniRule"/>
</dbReference>
<dbReference type="SUPFAM" id="SSF50249">
    <property type="entry name" value="Nucleic acid-binding proteins"/>
    <property type="match status" value="1"/>
</dbReference>
<dbReference type="GO" id="GO:0005829">
    <property type="term" value="C:cytosol"/>
    <property type="evidence" value="ECO:0007669"/>
    <property type="project" value="TreeGrafter"/>
</dbReference>
<comment type="similarity">
    <text evidence="7">Belongs to the NusA family.</text>
</comment>
<evidence type="ECO:0000256" key="3">
    <source>
        <dbReference type="ARBA" id="ARBA00022814"/>
    </source>
</evidence>
<keyword evidence="5 7" id="KW-0805">Transcription regulation</keyword>
<dbReference type="InterPro" id="IPR010213">
    <property type="entry name" value="TF_NusA"/>
</dbReference>
<dbReference type="SUPFAM" id="SSF54814">
    <property type="entry name" value="Prokaryotic type KH domain (KH-domain type II)"/>
    <property type="match status" value="2"/>
</dbReference>
<dbReference type="AlphaFoldDB" id="A0A654IKK0"/>
<dbReference type="InterPro" id="IPR015946">
    <property type="entry name" value="KH_dom-like_a/b"/>
</dbReference>
<evidence type="ECO:0000256" key="6">
    <source>
        <dbReference type="ARBA" id="ARBA00023163"/>
    </source>
</evidence>
<dbReference type="HAMAP" id="MF_00945_B">
    <property type="entry name" value="NusA_B"/>
    <property type="match status" value="1"/>
</dbReference>
<gene>
    <name evidence="7 10" type="primary">nusA</name>
    <name evidence="10" type="ORF">MF5295_00613</name>
</gene>
<dbReference type="Pfam" id="PF13184">
    <property type="entry name" value="KH_NusA_1st"/>
    <property type="match status" value="1"/>
</dbReference>
<evidence type="ECO:0000256" key="8">
    <source>
        <dbReference type="SAM" id="MobiDB-lite"/>
    </source>
</evidence>
<evidence type="ECO:0000256" key="4">
    <source>
        <dbReference type="ARBA" id="ARBA00022884"/>
    </source>
</evidence>
<feature type="domain" description="S1 motif" evidence="9">
    <location>
        <begin position="136"/>
        <end position="203"/>
    </location>
</feature>
<dbReference type="InterPro" id="IPR003029">
    <property type="entry name" value="S1_domain"/>
</dbReference>
<dbReference type="InterPro" id="IPR036555">
    <property type="entry name" value="NusA_N_sf"/>
</dbReference>
<dbReference type="Gene3D" id="2.40.50.140">
    <property type="entry name" value="Nucleic acid-binding proteins"/>
    <property type="match status" value="1"/>
</dbReference>
<dbReference type="InterPro" id="IPR025249">
    <property type="entry name" value="TF_NusA_KH_1st"/>
</dbReference>
<keyword evidence="1 7" id="KW-0806">Transcription termination</keyword>
<evidence type="ECO:0000313" key="10">
    <source>
        <dbReference type="EMBL" id="VZR98083.1"/>
    </source>
</evidence>
<accession>A0A654IKK0</accession>
<dbReference type="EMBL" id="LR739235">
    <property type="protein sequence ID" value="VZR98083.1"/>
    <property type="molecule type" value="Genomic_DNA"/>
</dbReference>
<dbReference type="CDD" id="cd04455">
    <property type="entry name" value="S1_NusA"/>
    <property type="match status" value="1"/>
</dbReference>
<dbReference type="FunFam" id="3.30.300.20:FF:000002">
    <property type="entry name" value="Transcription termination/antitermination protein NusA"/>
    <property type="match status" value="1"/>
</dbReference>
<evidence type="ECO:0000256" key="5">
    <source>
        <dbReference type="ARBA" id="ARBA00023015"/>
    </source>
</evidence>
<evidence type="ECO:0000259" key="9">
    <source>
        <dbReference type="SMART" id="SM00316"/>
    </source>
</evidence>
<dbReference type="NCBIfam" id="TIGR01953">
    <property type="entry name" value="NusA"/>
    <property type="match status" value="1"/>
</dbReference>